<accession>A0AA88QFG4</accession>
<organism evidence="2 3">
    <name type="scientific">Escallonia rubra</name>
    <dbReference type="NCBI Taxonomy" id="112253"/>
    <lineage>
        <taxon>Eukaryota</taxon>
        <taxon>Viridiplantae</taxon>
        <taxon>Streptophyta</taxon>
        <taxon>Embryophyta</taxon>
        <taxon>Tracheophyta</taxon>
        <taxon>Spermatophyta</taxon>
        <taxon>Magnoliopsida</taxon>
        <taxon>eudicotyledons</taxon>
        <taxon>Gunneridae</taxon>
        <taxon>Pentapetalae</taxon>
        <taxon>asterids</taxon>
        <taxon>campanulids</taxon>
        <taxon>Escalloniales</taxon>
        <taxon>Escalloniaceae</taxon>
        <taxon>Escallonia</taxon>
    </lineage>
</organism>
<dbReference type="EMBL" id="JAVXUO010003216">
    <property type="protein sequence ID" value="KAK2965498.1"/>
    <property type="molecule type" value="Genomic_DNA"/>
</dbReference>
<dbReference type="PROSITE" id="PS51153">
    <property type="entry name" value="RPW8"/>
    <property type="match status" value="1"/>
</dbReference>
<keyword evidence="3" id="KW-1185">Reference proteome</keyword>
<evidence type="ECO:0000313" key="3">
    <source>
        <dbReference type="Proteomes" id="UP001187471"/>
    </source>
</evidence>
<dbReference type="Pfam" id="PF05659">
    <property type="entry name" value="RPW8"/>
    <property type="match status" value="1"/>
</dbReference>
<evidence type="ECO:0000313" key="2">
    <source>
        <dbReference type="EMBL" id="KAK2965498.1"/>
    </source>
</evidence>
<reference evidence="2" key="1">
    <citation type="submission" date="2022-12" db="EMBL/GenBank/DDBJ databases">
        <title>Draft genome assemblies for two species of Escallonia (Escalloniales).</title>
        <authorList>
            <person name="Chanderbali A."/>
            <person name="Dervinis C."/>
            <person name="Anghel I."/>
            <person name="Soltis D."/>
            <person name="Soltis P."/>
            <person name="Zapata F."/>
        </authorList>
    </citation>
    <scope>NUCLEOTIDE SEQUENCE</scope>
    <source>
        <strain evidence="2">UCBG92.1500</strain>
        <tissue evidence="2">Leaf</tissue>
    </source>
</reference>
<gene>
    <name evidence="2" type="ORF">RJ640_000346</name>
</gene>
<name>A0AA88QFG4_9ASTE</name>
<dbReference type="InterPro" id="IPR008808">
    <property type="entry name" value="Powdery_mildew-R_dom"/>
</dbReference>
<dbReference type="Proteomes" id="UP001187471">
    <property type="component" value="Unassembled WGS sequence"/>
</dbReference>
<evidence type="ECO:0000259" key="1">
    <source>
        <dbReference type="PROSITE" id="PS51153"/>
    </source>
</evidence>
<dbReference type="AlphaFoldDB" id="A0AA88QFG4"/>
<sequence length="181" mass="20519">MGKLQTSLTDMATKNIEFKPELGALIEILQSIEPKLLEIEKYNNELDRAEKTKPYIDLLNRGKELVERCSEISSWSIIKRSGYSDELTCYKADLLRFYQVQLQLEQSSDIKEMLVKLNRVSEVLDYVKGRSFVGKIILPGSTLTDAVIVPDELLTKDRPAVVLLPPGWFITATSPEIQGNE</sequence>
<comment type="caution">
    <text evidence="2">The sequence shown here is derived from an EMBL/GenBank/DDBJ whole genome shotgun (WGS) entry which is preliminary data.</text>
</comment>
<proteinExistence type="predicted"/>
<protein>
    <recommendedName>
        <fullName evidence="1">RPW8 domain-containing protein</fullName>
    </recommendedName>
</protein>
<feature type="domain" description="RPW8" evidence="1">
    <location>
        <begin position="1"/>
        <end position="136"/>
    </location>
</feature>